<dbReference type="AlphaFoldDB" id="A0A812QT20"/>
<name>A0A812QT20_9DINO</name>
<evidence type="ECO:0000256" key="1">
    <source>
        <dbReference type="SAM" id="MobiDB-lite"/>
    </source>
</evidence>
<evidence type="ECO:0000313" key="4">
    <source>
        <dbReference type="Proteomes" id="UP000604046"/>
    </source>
</evidence>
<dbReference type="InterPro" id="IPR045028">
    <property type="entry name" value="DinG/Rad3-like"/>
</dbReference>
<feature type="region of interest" description="Disordered" evidence="1">
    <location>
        <begin position="262"/>
        <end position="295"/>
    </location>
</feature>
<dbReference type="PANTHER" id="PTHR11472:SF47">
    <property type="entry name" value="FANCONI ANEMIA GROUP J PROTEIN"/>
    <property type="match status" value="1"/>
</dbReference>
<dbReference type="GO" id="GO:0006289">
    <property type="term" value="P:nucleotide-excision repair"/>
    <property type="evidence" value="ECO:0007669"/>
    <property type="project" value="TreeGrafter"/>
</dbReference>
<dbReference type="EMBL" id="CAJNDS010002266">
    <property type="protein sequence ID" value="CAE7402093.1"/>
    <property type="molecule type" value="Genomic_DNA"/>
</dbReference>
<dbReference type="InterPro" id="IPR027417">
    <property type="entry name" value="P-loop_NTPase"/>
</dbReference>
<protein>
    <submittedName>
        <fullName evidence="3">BRIP1 protein</fullName>
    </submittedName>
</protein>
<evidence type="ECO:0000259" key="2">
    <source>
        <dbReference type="SMART" id="SM00491"/>
    </source>
</evidence>
<dbReference type="SMART" id="SM00491">
    <property type="entry name" value="HELICc2"/>
    <property type="match status" value="1"/>
</dbReference>
<keyword evidence="4" id="KW-1185">Reference proteome</keyword>
<dbReference type="GO" id="GO:0005634">
    <property type="term" value="C:nucleus"/>
    <property type="evidence" value="ECO:0007669"/>
    <property type="project" value="TreeGrafter"/>
</dbReference>
<dbReference type="GO" id="GO:0005524">
    <property type="term" value="F:ATP binding"/>
    <property type="evidence" value="ECO:0007669"/>
    <property type="project" value="InterPro"/>
</dbReference>
<feature type="domain" description="ATP-dependent helicase C-terminal" evidence="2">
    <location>
        <begin position="65"/>
        <end position="220"/>
    </location>
</feature>
<dbReference type="GO" id="GO:1990918">
    <property type="term" value="P:double-strand break repair involved in meiotic recombination"/>
    <property type="evidence" value="ECO:0007669"/>
    <property type="project" value="TreeGrafter"/>
</dbReference>
<dbReference type="Gene3D" id="3.40.50.300">
    <property type="entry name" value="P-loop containing nucleotide triphosphate hydrolases"/>
    <property type="match status" value="1"/>
</dbReference>
<dbReference type="PANTHER" id="PTHR11472">
    <property type="entry name" value="DNA REPAIR DEAD HELICASE RAD3/XP-D SUBFAMILY MEMBER"/>
    <property type="match status" value="1"/>
</dbReference>
<dbReference type="CDD" id="cd18788">
    <property type="entry name" value="SF2_C_XPD"/>
    <property type="match status" value="1"/>
</dbReference>
<dbReference type="Proteomes" id="UP000604046">
    <property type="component" value="Unassembled WGS sequence"/>
</dbReference>
<evidence type="ECO:0000313" key="3">
    <source>
        <dbReference type="EMBL" id="CAE7402093.1"/>
    </source>
</evidence>
<dbReference type="GO" id="GO:0016818">
    <property type="term" value="F:hydrolase activity, acting on acid anhydrides, in phosphorus-containing anhydrides"/>
    <property type="evidence" value="ECO:0007669"/>
    <property type="project" value="InterPro"/>
</dbReference>
<proteinExistence type="predicted"/>
<dbReference type="OrthoDB" id="19182at2759"/>
<dbReference type="GO" id="GO:0003676">
    <property type="term" value="F:nucleic acid binding"/>
    <property type="evidence" value="ECO:0007669"/>
    <property type="project" value="InterPro"/>
</dbReference>
<dbReference type="Pfam" id="PF13307">
    <property type="entry name" value="Helicase_C_2"/>
    <property type="match status" value="1"/>
</dbReference>
<organism evidence="3 4">
    <name type="scientific">Symbiodinium natans</name>
    <dbReference type="NCBI Taxonomy" id="878477"/>
    <lineage>
        <taxon>Eukaryota</taxon>
        <taxon>Sar</taxon>
        <taxon>Alveolata</taxon>
        <taxon>Dinophyceae</taxon>
        <taxon>Suessiales</taxon>
        <taxon>Symbiodiniaceae</taxon>
        <taxon>Symbiodinium</taxon>
    </lineage>
</organism>
<reference evidence="3" key="1">
    <citation type="submission" date="2021-02" db="EMBL/GenBank/DDBJ databases">
        <authorList>
            <person name="Dougan E. K."/>
            <person name="Rhodes N."/>
            <person name="Thang M."/>
            <person name="Chan C."/>
        </authorList>
    </citation>
    <scope>NUCLEOTIDE SEQUENCE</scope>
</reference>
<sequence>MAIFCTVAKRSRAGANWIKAMLTNKRWVGTYDQWHTQEFLEELGNCVLQLISSIPGGVLCFLPSYQTVELVTAAWKRTPASGGSLWRKMEEAKGVVVSEPRGSGKEMVETCATFINSVRRGRGALALAVYRGKLSEGLDFTDDLCRAVICIGIPYPMVNDPVVLAKRQWNDSRPRKPGTLTGDQWYEQQAYRAINQALGRCLRHHQDFGAVLLLDARWASRGEKARGLRKHLAPWLQRHVIESSNCRDLACRLRVHFHSAARMPPDQPRASAAEVHAAPKQVAAPEEANPPPPKRRLLDLLEADVATKRCAPGDQALTGRAWHPVAPLRIGF</sequence>
<dbReference type="InterPro" id="IPR006555">
    <property type="entry name" value="ATP-dep_Helicase_C"/>
</dbReference>
<dbReference type="GO" id="GO:0003678">
    <property type="term" value="F:DNA helicase activity"/>
    <property type="evidence" value="ECO:0007669"/>
    <property type="project" value="TreeGrafter"/>
</dbReference>
<comment type="caution">
    <text evidence="3">The sequence shown here is derived from an EMBL/GenBank/DDBJ whole genome shotgun (WGS) entry which is preliminary data.</text>
</comment>
<accession>A0A812QT20</accession>
<gene>
    <name evidence="3" type="primary">BRIP1</name>
    <name evidence="3" type="ORF">SNAT2548_LOCUS21885</name>
</gene>